<evidence type="ECO:0000256" key="2">
    <source>
        <dbReference type="SAM" id="SignalP"/>
    </source>
</evidence>
<dbReference type="CDD" id="cd07061">
    <property type="entry name" value="HP_HAP_like"/>
    <property type="match status" value="1"/>
</dbReference>
<evidence type="ECO:0000313" key="3">
    <source>
        <dbReference type="EMBL" id="GMR46056.1"/>
    </source>
</evidence>
<dbReference type="PANTHER" id="PTHR11567:SF29">
    <property type="entry name" value="ACID PHOSPHATASE FAMILY"/>
    <property type="match status" value="1"/>
</dbReference>
<feature type="signal peptide" evidence="2">
    <location>
        <begin position="1"/>
        <end position="19"/>
    </location>
</feature>
<dbReference type="EMBL" id="BTRK01000004">
    <property type="protein sequence ID" value="GMR46056.1"/>
    <property type="molecule type" value="Genomic_DNA"/>
</dbReference>
<evidence type="ECO:0000256" key="1">
    <source>
        <dbReference type="ARBA" id="ARBA00005375"/>
    </source>
</evidence>
<name>A0AAN5CKE2_9BILA</name>
<gene>
    <name evidence="3" type="ORF">PMAYCL1PPCAC_16251</name>
</gene>
<evidence type="ECO:0008006" key="5">
    <source>
        <dbReference type="Google" id="ProtNLM"/>
    </source>
</evidence>
<dbReference type="AlphaFoldDB" id="A0AAN5CKE2"/>
<dbReference type="InterPro" id="IPR000560">
    <property type="entry name" value="His_Pase_clade-2"/>
</dbReference>
<dbReference type="Gene3D" id="3.40.50.1240">
    <property type="entry name" value="Phosphoglycerate mutase-like"/>
    <property type="match status" value="1"/>
</dbReference>
<comment type="similarity">
    <text evidence="1">Belongs to the histidine acid phosphatase family.</text>
</comment>
<dbReference type="SUPFAM" id="SSF53254">
    <property type="entry name" value="Phosphoglycerate mutase-like"/>
    <property type="match status" value="1"/>
</dbReference>
<dbReference type="Proteomes" id="UP001328107">
    <property type="component" value="Unassembled WGS sequence"/>
</dbReference>
<dbReference type="GO" id="GO:0016791">
    <property type="term" value="F:phosphatase activity"/>
    <property type="evidence" value="ECO:0007669"/>
    <property type="project" value="UniProtKB-ARBA"/>
</dbReference>
<dbReference type="InterPro" id="IPR029033">
    <property type="entry name" value="His_PPase_superfam"/>
</dbReference>
<feature type="non-terminal residue" evidence="3">
    <location>
        <position position="131"/>
    </location>
</feature>
<protein>
    <recommendedName>
        <fullName evidence="5">Phosphatase</fullName>
    </recommendedName>
</protein>
<comment type="caution">
    <text evidence="3">The sequence shown here is derived from an EMBL/GenBank/DDBJ whole genome shotgun (WGS) entry which is preliminary data.</text>
</comment>
<accession>A0AAN5CKE2</accession>
<proteinExistence type="inferred from homology"/>
<feature type="chain" id="PRO_5042953183" description="Phosphatase" evidence="2">
    <location>
        <begin position="20"/>
        <end position="131"/>
    </location>
</feature>
<keyword evidence="2" id="KW-0732">Signal</keyword>
<dbReference type="PANTHER" id="PTHR11567">
    <property type="entry name" value="ACID PHOSPHATASE-RELATED"/>
    <property type="match status" value="1"/>
</dbReference>
<keyword evidence="4" id="KW-1185">Reference proteome</keyword>
<evidence type="ECO:0000313" key="4">
    <source>
        <dbReference type="Proteomes" id="UP001328107"/>
    </source>
</evidence>
<dbReference type="Pfam" id="PF00328">
    <property type="entry name" value="His_Phos_2"/>
    <property type="match status" value="1"/>
</dbReference>
<feature type="non-terminal residue" evidence="3">
    <location>
        <position position="1"/>
    </location>
</feature>
<organism evidence="3 4">
    <name type="scientific">Pristionchus mayeri</name>
    <dbReference type="NCBI Taxonomy" id="1317129"/>
    <lineage>
        <taxon>Eukaryota</taxon>
        <taxon>Metazoa</taxon>
        <taxon>Ecdysozoa</taxon>
        <taxon>Nematoda</taxon>
        <taxon>Chromadorea</taxon>
        <taxon>Rhabditida</taxon>
        <taxon>Rhabditina</taxon>
        <taxon>Diplogasteromorpha</taxon>
        <taxon>Diplogasteroidea</taxon>
        <taxon>Neodiplogasteridae</taxon>
        <taxon>Pristionchus</taxon>
    </lineage>
</organism>
<dbReference type="InterPro" id="IPR050645">
    <property type="entry name" value="Histidine_acid_phosphatase"/>
</dbReference>
<sequence>HISNMSVAVLVILPFPIIANELSPPDKTTVTIDPNTVFVLFGTRHGNRNPEKFVAEHTWGQEGEMELTSIGKRQAYGLGKELRSLVGKFVDGNFKPDEAKFYTSSANRCQMTLQSALAGFYDPSDWADWNK</sequence>
<reference evidence="4" key="1">
    <citation type="submission" date="2022-10" db="EMBL/GenBank/DDBJ databases">
        <title>Genome assembly of Pristionchus species.</title>
        <authorList>
            <person name="Yoshida K."/>
            <person name="Sommer R.J."/>
        </authorList>
    </citation>
    <scope>NUCLEOTIDE SEQUENCE [LARGE SCALE GENOMIC DNA]</scope>
    <source>
        <strain evidence="4">RS5460</strain>
    </source>
</reference>